<reference evidence="3" key="1">
    <citation type="submission" date="2016-11" db="UniProtKB">
        <authorList>
            <consortium name="WormBaseParasite"/>
        </authorList>
    </citation>
    <scope>IDENTIFICATION</scope>
</reference>
<evidence type="ECO:0000259" key="1">
    <source>
        <dbReference type="Pfam" id="PF12146"/>
    </source>
</evidence>
<dbReference type="Proteomes" id="UP000095283">
    <property type="component" value="Unplaced"/>
</dbReference>
<accession>A0A1I7XLN9</accession>
<dbReference type="ESTHER" id="hetba-a0a1i7xln9">
    <property type="family name" value="ABHD12-PHARC"/>
</dbReference>
<dbReference type="GO" id="GO:0005789">
    <property type="term" value="C:endoplasmic reticulum membrane"/>
    <property type="evidence" value="ECO:0007669"/>
    <property type="project" value="TreeGrafter"/>
</dbReference>
<evidence type="ECO:0000313" key="2">
    <source>
        <dbReference type="Proteomes" id="UP000095283"/>
    </source>
</evidence>
<keyword evidence="2" id="KW-1185">Reference proteome</keyword>
<dbReference type="PANTHER" id="PTHR12277:SF194">
    <property type="entry name" value="FI04476P"/>
    <property type="match status" value="1"/>
</dbReference>
<proteinExistence type="predicted"/>
<dbReference type="Pfam" id="PF12146">
    <property type="entry name" value="Hydrolase_4"/>
    <property type="match status" value="1"/>
</dbReference>
<dbReference type="GO" id="GO:0006660">
    <property type="term" value="P:phosphatidylserine catabolic process"/>
    <property type="evidence" value="ECO:0007669"/>
    <property type="project" value="TreeGrafter"/>
</dbReference>
<dbReference type="InterPro" id="IPR022742">
    <property type="entry name" value="Hydrolase_4"/>
</dbReference>
<dbReference type="WBParaSite" id="Hba_18692">
    <property type="protein sequence ID" value="Hba_18692"/>
    <property type="gene ID" value="Hba_18692"/>
</dbReference>
<dbReference type="PANTHER" id="PTHR12277">
    <property type="entry name" value="ALPHA/BETA HYDROLASE DOMAIN-CONTAINING PROTEIN"/>
    <property type="match status" value="1"/>
</dbReference>
<sequence>MTDYDNVSANGVTSIGRSFYLDGDMGKIGVWHMLPESLSAMYREKGIHPLDEDMEEAIGTEKYPVVLYAHGNSFDRTISHRRELYNVLNDMDYHVIAFDYRGYGDSEGSPTEEGIVSDTRLVYDYVKERIGNNSLIVWGHSMGTGVSTKLVMDLSCEERAPDGLILEAPFNNLHDVVMHHPFSLPIRWWPEAIIESIILDPLRSVGLIMDSDKRIIHIKCPILIMHAADDHVIPAKLGRMLKDVASAANRDVSYFEFDSNRGFQHKFIYLAEELKTIVREFVLKCERIKH</sequence>
<dbReference type="GO" id="GO:0052651">
    <property type="term" value="P:monoacylglycerol catabolic process"/>
    <property type="evidence" value="ECO:0007669"/>
    <property type="project" value="TreeGrafter"/>
</dbReference>
<organism evidence="2 3">
    <name type="scientific">Heterorhabditis bacteriophora</name>
    <name type="common">Entomopathogenic nematode worm</name>
    <dbReference type="NCBI Taxonomy" id="37862"/>
    <lineage>
        <taxon>Eukaryota</taxon>
        <taxon>Metazoa</taxon>
        <taxon>Ecdysozoa</taxon>
        <taxon>Nematoda</taxon>
        <taxon>Chromadorea</taxon>
        <taxon>Rhabditida</taxon>
        <taxon>Rhabditina</taxon>
        <taxon>Rhabditomorpha</taxon>
        <taxon>Strongyloidea</taxon>
        <taxon>Heterorhabditidae</taxon>
        <taxon>Heterorhabditis</taxon>
    </lineage>
</organism>
<dbReference type="SUPFAM" id="SSF53474">
    <property type="entry name" value="alpha/beta-Hydrolases"/>
    <property type="match status" value="1"/>
</dbReference>
<dbReference type="Gene3D" id="3.40.50.1820">
    <property type="entry name" value="alpha/beta hydrolase"/>
    <property type="match status" value="1"/>
</dbReference>
<dbReference type="AlphaFoldDB" id="A0A1I7XLN9"/>
<dbReference type="GO" id="GO:0047372">
    <property type="term" value="F:monoacylglycerol lipase activity"/>
    <property type="evidence" value="ECO:0007669"/>
    <property type="project" value="TreeGrafter"/>
</dbReference>
<dbReference type="GO" id="GO:0004622">
    <property type="term" value="F:phosphatidylcholine lysophospholipase activity"/>
    <property type="evidence" value="ECO:0007669"/>
    <property type="project" value="TreeGrafter"/>
</dbReference>
<name>A0A1I7XLN9_HETBA</name>
<dbReference type="InterPro" id="IPR029058">
    <property type="entry name" value="AB_hydrolase_fold"/>
</dbReference>
<protein>
    <submittedName>
        <fullName evidence="3">Lysophosphatidylserine lipase ABHD12</fullName>
    </submittedName>
</protein>
<feature type="domain" description="Serine aminopeptidase S33" evidence="1">
    <location>
        <begin position="66"/>
        <end position="197"/>
    </location>
</feature>
<evidence type="ECO:0000313" key="3">
    <source>
        <dbReference type="WBParaSite" id="Hba_18692"/>
    </source>
</evidence>